<dbReference type="Proteomes" id="UP000221250">
    <property type="component" value="Segment"/>
</dbReference>
<accession>A0A1S6L3R1</accession>
<reference evidence="1 2" key="1">
    <citation type="submission" date="2017-01" db="EMBL/GenBank/DDBJ databases">
        <authorList>
            <person name="Mah S.A."/>
            <person name="Swanson W.J."/>
            <person name="Moy G.W."/>
            <person name="Vacquier V.D."/>
        </authorList>
    </citation>
    <scope>NUCLEOTIDE SEQUENCE [LARGE SCALE GENOMIC DNA]</scope>
</reference>
<proteinExistence type="predicted"/>
<evidence type="ECO:0000313" key="2">
    <source>
        <dbReference type="Proteomes" id="UP000221250"/>
    </source>
</evidence>
<organism evidence="1 2">
    <name type="scientific">Erwinia phage vB_EamM_Yoloswag</name>
    <dbReference type="NCBI Taxonomy" id="1958956"/>
    <lineage>
        <taxon>Viruses</taxon>
        <taxon>Duplodnaviria</taxon>
        <taxon>Heunggongvirae</taxon>
        <taxon>Uroviricota</taxon>
        <taxon>Caudoviricetes</taxon>
        <taxon>Yoloswagvirus</taxon>
        <taxon>Yoloswagvirus yoloswag</taxon>
    </lineage>
</organism>
<keyword evidence="2" id="KW-1185">Reference proteome</keyword>
<evidence type="ECO:0000313" key="1">
    <source>
        <dbReference type="EMBL" id="AQT28812.1"/>
    </source>
</evidence>
<name>A0A1S6L3R1_9CAUD</name>
<protein>
    <submittedName>
        <fullName evidence="1">Uncharacterized protein</fullName>
    </submittedName>
</protein>
<sequence length="165" mass="18231">MLTLFAFYQNFYLEGFTVSEPTNFRAVLELRFSHAAALARAIYTLKSHAVFGGIEPNEATAFAIGQLFLDEILQGKCPLVPDVVTSIDKLQHGVDVTFVSHANACIEAFNTVLMGYATRTALHIHYTEQMKVTDGQAARQVFNINLEAQDLLPKPNTCGEHCNHG</sequence>
<gene>
    <name evidence="1" type="ORF">YOLOSWAG_323</name>
</gene>
<dbReference type="EMBL" id="KY448244">
    <property type="protein sequence ID" value="AQT28812.1"/>
    <property type="molecule type" value="Genomic_DNA"/>
</dbReference>